<feature type="compositionally biased region" description="Polar residues" evidence="1">
    <location>
        <begin position="593"/>
        <end position="609"/>
    </location>
</feature>
<feature type="compositionally biased region" description="Low complexity" evidence="1">
    <location>
        <begin position="391"/>
        <end position="400"/>
    </location>
</feature>
<protein>
    <submittedName>
        <fullName evidence="2">Uncharacterized protein</fullName>
    </submittedName>
</protein>
<feature type="compositionally biased region" description="Polar residues" evidence="1">
    <location>
        <begin position="544"/>
        <end position="570"/>
    </location>
</feature>
<evidence type="ECO:0000256" key="1">
    <source>
        <dbReference type="SAM" id="MobiDB-lite"/>
    </source>
</evidence>
<sequence>MADEYADILGAETLPIGPKRAGSWSSLSFPIKFALALGFCLTSYVVLARLWDLFWRWREKEYKLSMRRKYGIPDNDHRPFNVAYAAAQLAREEQDQRKARRRRVEQAVSSSLDQRNAPPEQVRHRPAAQHASSTRSTAVLPGQYDPTYADSIPSAPSTSYSHLSPHPAHPNRVTFADGYNTSASPLDIHAELAPLPSSSGSRRVSDRKSLGILKSSNNSNYINDDRRKRAFGGEGYDHSDDEENDPKKTRVEGDEFIDGDEEPEWENTYSYGGASSSRGPKRSYEDEGRQREKRQRKVSNDGMDVDDEEIDGVGELVRVPSSRGKKRDRAEAGSSFGGDEEDENVEQDTEEYGHKSRHRKRRNKRRSDAHLSSSSRGRKRDRDVDDENGDSSDSSEGSLDITSRRISKKKRGKKSQRSEEERLSDVSMDDSQTGRTTVKGRKIGEEWTSNGVTYKIGQNGQRLRETLLKKARQRFIMPEDSVHPDRSAVHDVYVEAWLTDEQYQAAAAQGILYQSSKDSQTASPTETPATTPPPVKGKHLLWESTISHAPATQNTNPFETSPRKSNTANGTGALVRSITAAGQPASPFPKNGRISSSFRGSVTVDTNSAPPSPGLADSTNSLNSPRIGRYRQYSKWEKQDLEAKAMMRMREANDKKKQEEERLERERKEKEAKEKAPTLPTISVTKPPEDQTKEKEAPKMPTFSLGGATSSTPAAPSVPKLSFGPPATSATDDKSKAATPTPPFSLTPTPSSATPNPAPVSPQPKTSFSFGPSAATSSAPAATTPSAPTATPAAAAAATPSGFSFAKPAAAVAEGPKPSIGLGFPSSAPSQPNSGTTPTTTVPNFFGPPKTGSDARPEQKKDNAGGSSSLLSRINPAEASFKPQPQPLQSGAPTNSTSAPVFSFAKPAAPVSAPSSSTNVNQQPSTESAAAPAPLKFSFAAKGPTSGASTPATTSTTPAPTAEPKPASPFGFKPTESSATSSNPTAGATNGLKFSFGNPSNNSTAAPAPAPAARPAFPAFGSSSGPSPFGGSFTPASTPSGATTTASTFGSAFGGGKDKEAGSDKPVEQPKSVFGGATSSTPSPFGITGSSAPGIFGTKAPTTTTGSSTNTETKSSPFGTPNGASTGAFSFNKPSESSKSAFGAPFGNNAATSTTTGASTSAPTPSPFGGFGSTSTSTGSNIFGTKPADGGKSKFSFGGAAAGASSSTNTSTEAPKSSFPSSSSTTPATGTPSFSFGATPSATSSSTPAAGGNFPFAPNANPSPFGGGSTFGTSAFGGANTSNGTSSSGNPFSFGSSNGTGSQQSK</sequence>
<feature type="compositionally biased region" description="Basic and acidic residues" evidence="1">
    <location>
        <begin position="853"/>
        <end position="863"/>
    </location>
</feature>
<feature type="compositionally biased region" description="Polar residues" evidence="1">
    <location>
        <begin position="975"/>
        <end position="988"/>
    </location>
</feature>
<feature type="compositionally biased region" description="Polar residues" evidence="1">
    <location>
        <begin position="1117"/>
        <end position="1140"/>
    </location>
</feature>
<feature type="compositionally biased region" description="Basic and acidic residues" evidence="1">
    <location>
        <begin position="687"/>
        <end position="698"/>
    </location>
</feature>
<feature type="compositionally biased region" description="Basic and acidic residues" evidence="1">
    <location>
        <begin position="644"/>
        <end position="676"/>
    </location>
</feature>
<feature type="compositionally biased region" description="Acidic residues" evidence="1">
    <location>
        <begin position="338"/>
        <end position="350"/>
    </location>
</feature>
<feature type="region of interest" description="Disordered" evidence="1">
    <location>
        <begin position="644"/>
        <end position="1306"/>
    </location>
</feature>
<comment type="caution">
    <text evidence="2">The sequence shown here is derived from an EMBL/GenBank/DDBJ whole genome shotgun (WGS) entry which is preliminary data.</text>
</comment>
<accession>A0AAW0DAX6</accession>
<organism evidence="2 3">
    <name type="scientific">Paramarasmius palmivorus</name>
    <dbReference type="NCBI Taxonomy" id="297713"/>
    <lineage>
        <taxon>Eukaryota</taxon>
        <taxon>Fungi</taxon>
        <taxon>Dikarya</taxon>
        <taxon>Basidiomycota</taxon>
        <taxon>Agaricomycotina</taxon>
        <taxon>Agaricomycetes</taxon>
        <taxon>Agaricomycetidae</taxon>
        <taxon>Agaricales</taxon>
        <taxon>Marasmiineae</taxon>
        <taxon>Marasmiaceae</taxon>
        <taxon>Paramarasmius</taxon>
    </lineage>
</organism>
<feature type="compositionally biased region" description="Low complexity" evidence="1">
    <location>
        <begin position="1102"/>
        <end position="1116"/>
    </location>
</feature>
<reference evidence="2 3" key="1">
    <citation type="submission" date="2024-01" db="EMBL/GenBank/DDBJ databases">
        <title>A draft genome for a cacao thread blight-causing isolate of Paramarasmius palmivorus.</title>
        <authorList>
            <person name="Baruah I.K."/>
            <person name="Bukari Y."/>
            <person name="Amoako-Attah I."/>
            <person name="Meinhardt L.W."/>
            <person name="Bailey B.A."/>
            <person name="Cohen S.P."/>
        </authorList>
    </citation>
    <scope>NUCLEOTIDE SEQUENCE [LARGE SCALE GENOMIC DNA]</scope>
    <source>
        <strain evidence="2 3">GH-12</strain>
    </source>
</reference>
<feature type="compositionally biased region" description="Low complexity" evidence="1">
    <location>
        <begin position="944"/>
        <end position="960"/>
    </location>
</feature>
<feature type="compositionally biased region" description="Polar residues" evidence="1">
    <location>
        <begin position="827"/>
        <end position="843"/>
    </location>
</feature>
<feature type="region of interest" description="Disordered" evidence="1">
    <location>
        <begin position="192"/>
        <end position="447"/>
    </location>
</feature>
<feature type="compositionally biased region" description="Acidic residues" evidence="1">
    <location>
        <begin position="303"/>
        <end position="312"/>
    </location>
</feature>
<feature type="compositionally biased region" description="Low complexity" evidence="1">
    <location>
        <begin position="1005"/>
        <end position="1051"/>
    </location>
</feature>
<name>A0AAW0DAX6_9AGAR</name>
<feature type="compositionally biased region" description="Low complexity" evidence="1">
    <location>
        <begin position="766"/>
        <end position="806"/>
    </location>
</feature>
<feature type="compositionally biased region" description="Low complexity" evidence="1">
    <location>
        <begin position="1173"/>
        <end position="1264"/>
    </location>
</feature>
<keyword evidence="3" id="KW-1185">Reference proteome</keyword>
<dbReference type="Proteomes" id="UP001383192">
    <property type="component" value="Unassembled WGS sequence"/>
</dbReference>
<feature type="compositionally biased region" description="Polar residues" evidence="1">
    <location>
        <begin position="918"/>
        <end position="928"/>
    </location>
</feature>
<evidence type="ECO:0000313" key="2">
    <source>
        <dbReference type="EMBL" id="KAK7049726.1"/>
    </source>
</evidence>
<gene>
    <name evidence="2" type="ORF">VNI00_005757</name>
</gene>
<feature type="compositionally biased region" description="Low complexity" evidence="1">
    <location>
        <begin position="905"/>
        <end position="917"/>
    </location>
</feature>
<feature type="compositionally biased region" description="Low complexity" evidence="1">
    <location>
        <begin position="1146"/>
        <end position="1163"/>
    </location>
</feature>
<feature type="compositionally biased region" description="Polar residues" evidence="1">
    <location>
        <begin position="1077"/>
        <end position="1091"/>
    </location>
</feature>
<feature type="compositionally biased region" description="Polar residues" evidence="1">
    <location>
        <begin position="887"/>
        <end position="900"/>
    </location>
</feature>
<feature type="compositionally biased region" description="Low complexity" evidence="1">
    <location>
        <begin position="1271"/>
        <end position="1306"/>
    </location>
</feature>
<feature type="compositionally biased region" description="Low complexity" evidence="1">
    <location>
        <begin position="746"/>
        <end position="755"/>
    </location>
</feature>
<feature type="compositionally biased region" description="Basic residues" evidence="1">
    <location>
        <begin position="355"/>
        <end position="367"/>
    </location>
</feature>
<dbReference type="EMBL" id="JAYKXP010000016">
    <property type="protein sequence ID" value="KAK7049726.1"/>
    <property type="molecule type" value="Genomic_DNA"/>
</dbReference>
<feature type="region of interest" description="Disordered" evidence="1">
    <location>
        <begin position="91"/>
        <end position="177"/>
    </location>
</feature>
<feature type="compositionally biased region" description="Acidic residues" evidence="1">
    <location>
        <begin position="254"/>
        <end position="265"/>
    </location>
</feature>
<proteinExistence type="predicted"/>
<feature type="region of interest" description="Disordered" evidence="1">
    <location>
        <begin position="516"/>
        <end position="626"/>
    </location>
</feature>
<feature type="compositionally biased region" description="Polar residues" evidence="1">
    <location>
        <begin position="267"/>
        <end position="278"/>
    </location>
</feature>
<feature type="compositionally biased region" description="Basic residues" evidence="1">
    <location>
        <begin position="405"/>
        <end position="415"/>
    </location>
</feature>
<evidence type="ECO:0000313" key="3">
    <source>
        <dbReference type="Proteomes" id="UP001383192"/>
    </source>
</evidence>
<feature type="compositionally biased region" description="Basic and acidic residues" evidence="1">
    <location>
        <begin position="1056"/>
        <end position="1068"/>
    </location>
</feature>